<proteinExistence type="predicted"/>
<evidence type="ECO:0000313" key="2">
    <source>
        <dbReference type="Proteomes" id="UP000050794"/>
    </source>
</evidence>
<name>A0A183U9D5_TOXCA</name>
<evidence type="ECO:0000313" key="3">
    <source>
        <dbReference type="WBParaSite" id="TCNE_0000510501-mRNA-1"/>
    </source>
</evidence>
<evidence type="ECO:0000313" key="1">
    <source>
        <dbReference type="EMBL" id="VDM34151.1"/>
    </source>
</evidence>
<dbReference type="AlphaFoldDB" id="A0A183U9D5"/>
<dbReference type="WBParaSite" id="TCNE_0000510501-mRNA-1">
    <property type="protein sequence ID" value="TCNE_0000510501-mRNA-1"/>
    <property type="gene ID" value="TCNE_0000510501"/>
</dbReference>
<reference evidence="3" key="1">
    <citation type="submission" date="2016-06" db="UniProtKB">
        <authorList>
            <consortium name="WormBaseParasite"/>
        </authorList>
    </citation>
    <scope>IDENTIFICATION</scope>
</reference>
<sequence length="68" mass="7583">PTVDETAVPVEGQTWGKKKLWTEVAGTGGRAQDQAGCFLFKFRISFSNPLCTRIRALFTKRVSEEPSH</sequence>
<organism evidence="2 3">
    <name type="scientific">Toxocara canis</name>
    <name type="common">Canine roundworm</name>
    <dbReference type="NCBI Taxonomy" id="6265"/>
    <lineage>
        <taxon>Eukaryota</taxon>
        <taxon>Metazoa</taxon>
        <taxon>Ecdysozoa</taxon>
        <taxon>Nematoda</taxon>
        <taxon>Chromadorea</taxon>
        <taxon>Rhabditida</taxon>
        <taxon>Spirurina</taxon>
        <taxon>Ascaridomorpha</taxon>
        <taxon>Ascaridoidea</taxon>
        <taxon>Toxocaridae</taxon>
        <taxon>Toxocara</taxon>
    </lineage>
</organism>
<reference evidence="1 2" key="2">
    <citation type="submission" date="2018-11" db="EMBL/GenBank/DDBJ databases">
        <authorList>
            <consortium name="Pathogen Informatics"/>
        </authorList>
    </citation>
    <scope>NUCLEOTIDE SEQUENCE [LARGE SCALE GENOMIC DNA]</scope>
</reference>
<dbReference type="EMBL" id="UYWY01011075">
    <property type="protein sequence ID" value="VDM34151.1"/>
    <property type="molecule type" value="Genomic_DNA"/>
</dbReference>
<accession>A0A183U9D5</accession>
<protein>
    <submittedName>
        <fullName evidence="3">RanBD1 domain-containing protein</fullName>
    </submittedName>
</protein>
<dbReference type="Proteomes" id="UP000050794">
    <property type="component" value="Unassembled WGS sequence"/>
</dbReference>
<gene>
    <name evidence="1" type="ORF">TCNE_LOCUS5107</name>
</gene>
<keyword evidence="2" id="KW-1185">Reference proteome</keyword>